<dbReference type="InterPro" id="IPR002495">
    <property type="entry name" value="Glyco_trans_8"/>
</dbReference>
<evidence type="ECO:0000313" key="4">
    <source>
        <dbReference type="Proteomes" id="UP000708148"/>
    </source>
</evidence>
<dbReference type="EMBL" id="CAJHUC010001347">
    <property type="protein sequence ID" value="CAD7700805.1"/>
    <property type="molecule type" value="Genomic_DNA"/>
</dbReference>
<comment type="caution">
    <text evidence="3">The sequence shown here is derived from an EMBL/GenBank/DDBJ whole genome shotgun (WGS) entry which is preliminary data.</text>
</comment>
<dbReference type="SUPFAM" id="SSF53448">
    <property type="entry name" value="Nucleotide-diphospho-sugar transferases"/>
    <property type="match status" value="1"/>
</dbReference>
<feature type="compositionally biased region" description="Polar residues" evidence="1">
    <location>
        <begin position="386"/>
        <end position="410"/>
    </location>
</feature>
<dbReference type="GO" id="GO:0016757">
    <property type="term" value="F:glycosyltransferase activity"/>
    <property type="evidence" value="ECO:0007669"/>
    <property type="project" value="InterPro"/>
</dbReference>
<protein>
    <submittedName>
        <fullName evidence="3">Uncharacterized protein</fullName>
    </submittedName>
</protein>
<feature type="region of interest" description="Disordered" evidence="1">
    <location>
        <begin position="879"/>
        <end position="922"/>
    </location>
</feature>
<sequence length="974" mass="103534">MEQNAGAQVGTGGAPAAPEAAGVGVSARRQPGKPYAWVALVMGLDLSYVGAALVLASSIKRRSSAAEMVVMVTPDVPQSARGVLGAVADAVVEVPYLETLALQKYSERFDKMYNYWLDKCFTKFAMFGLTEYKKVAFLDADMLAVEDPDALFDCPAPAGICSAVREIRENERMHGQKLPRTIVEESLKNGQGRYGVRGCLLIMEPCEATLARIRAKVEAREHYGSVESMVGPDELLITRYFINEWSHIHAKYGWVSWADREELGVAPVFLHYVSQKPWDEGEDWDDFEYWKVEARGVVKAVPSSMCYFGRLMDEIGSQAGVEVTDKMREDAREIKESANLKKAEAKAMRENRASRLNIDLTSNFAPRATPRSGRMAVGRQVPPLSPSSRLGSTQGGFNSVQKANGQNSGRWRNPSPVAVTRCSPVVDAAQTPAVAESDAATAPALQSKSGKVTKASPNILVVDGFKRPYPSKPRADKAPGAPATPKDLAVGPSAARPNTVPKLNLSIMKTDPKAPPPKKSSDDSDRGEGDPGTWQGMHWHKKRGVEPPSSVRSAADEMDSWRRGAPAQAQGSGPQSARPWTGGLESQLVTTPPATARPYLGVQEIADPASPPNSARPWASGQEARPPVTPPGSARVGQRSARYERWDAPKSSRADMASSWRSTPRGSTEEQGKERSEPPTRGWGGRSLGTGDAGAQPYSARVAATTQPQVQGGEPPGLQQGTRVLSINRQFGSTGNLEMPPGMLGFDWNTVNSTLVDAGRPAGLSLDAAGGSANHQSGASDNIIALLGKQCTDGWPSRTYPMDQQQHQRAGQANTGLLGSNVVAMGNGLGMGSTPLAASQPMYGLPSDSLGHALAHPDYSAAYGALRDSAALRLTSALASGGQRNGSTVGGGIGGHDSRQQWWSGASQRGVQGDGKLGGRGFDTMGQDTLLRVAQLNLGGGEGGQSGNRGVRQATWGQGPEVARSGSGSSYYWA</sequence>
<dbReference type="AlphaFoldDB" id="A0A8S1J3N1"/>
<feature type="compositionally biased region" description="Gly residues" evidence="1">
    <location>
        <begin position="938"/>
        <end position="947"/>
    </location>
</feature>
<dbReference type="Proteomes" id="UP000708148">
    <property type="component" value="Unassembled WGS sequence"/>
</dbReference>
<feature type="compositionally biased region" description="Basic and acidic residues" evidence="1">
    <location>
        <begin position="641"/>
        <end position="653"/>
    </location>
</feature>
<gene>
    <name evidence="3" type="ORF">OSTQU699_LOCUS6164</name>
</gene>
<keyword evidence="4" id="KW-1185">Reference proteome</keyword>
<dbReference type="Gene3D" id="3.90.550.10">
    <property type="entry name" value="Spore Coat Polysaccharide Biosynthesis Protein SpsA, Chain A"/>
    <property type="match status" value="1"/>
</dbReference>
<evidence type="ECO:0000256" key="2">
    <source>
        <dbReference type="SAM" id="Phobius"/>
    </source>
</evidence>
<feature type="compositionally biased region" description="Low complexity" evidence="1">
    <location>
        <begin position="14"/>
        <end position="25"/>
    </location>
</feature>
<dbReference type="PANTHER" id="PTHR11183">
    <property type="entry name" value="GLYCOGENIN SUBFAMILY MEMBER"/>
    <property type="match status" value="1"/>
</dbReference>
<feature type="compositionally biased region" description="Basic and acidic residues" evidence="1">
    <location>
        <begin position="519"/>
        <end position="529"/>
    </location>
</feature>
<dbReference type="InterPro" id="IPR050587">
    <property type="entry name" value="GNT1/Glycosyltrans_8"/>
</dbReference>
<feature type="region of interest" description="Disordered" evidence="1">
    <location>
        <begin position="604"/>
        <end position="695"/>
    </location>
</feature>
<keyword evidence="2" id="KW-0472">Membrane</keyword>
<name>A0A8S1J3N1_9CHLO</name>
<dbReference type="OrthoDB" id="2014201at2759"/>
<evidence type="ECO:0000313" key="3">
    <source>
        <dbReference type="EMBL" id="CAD7700805.1"/>
    </source>
</evidence>
<dbReference type="Pfam" id="PF01501">
    <property type="entry name" value="Glyco_transf_8"/>
    <property type="match status" value="1"/>
</dbReference>
<feature type="region of interest" description="Disordered" evidence="1">
    <location>
        <begin position="1"/>
        <end position="25"/>
    </location>
</feature>
<organism evidence="3 4">
    <name type="scientific">Ostreobium quekettii</name>
    <dbReference type="NCBI Taxonomy" id="121088"/>
    <lineage>
        <taxon>Eukaryota</taxon>
        <taxon>Viridiplantae</taxon>
        <taxon>Chlorophyta</taxon>
        <taxon>core chlorophytes</taxon>
        <taxon>Ulvophyceae</taxon>
        <taxon>TCBD clade</taxon>
        <taxon>Bryopsidales</taxon>
        <taxon>Ostreobineae</taxon>
        <taxon>Ostreobiaceae</taxon>
        <taxon>Ostreobium</taxon>
    </lineage>
</organism>
<feature type="compositionally biased region" description="Gly residues" evidence="1">
    <location>
        <begin position="682"/>
        <end position="692"/>
    </location>
</feature>
<feature type="region of interest" description="Disordered" evidence="1">
    <location>
        <begin position="937"/>
        <end position="974"/>
    </location>
</feature>
<reference evidence="3" key="1">
    <citation type="submission" date="2020-12" db="EMBL/GenBank/DDBJ databases">
        <authorList>
            <person name="Iha C."/>
        </authorList>
    </citation>
    <scope>NUCLEOTIDE SEQUENCE</scope>
</reference>
<feature type="compositionally biased region" description="Basic and acidic residues" evidence="1">
    <location>
        <begin position="667"/>
        <end position="678"/>
    </location>
</feature>
<feature type="compositionally biased region" description="Gly residues" evidence="1">
    <location>
        <begin position="912"/>
        <end position="921"/>
    </location>
</feature>
<feature type="region of interest" description="Disordered" evidence="1">
    <location>
        <begin position="463"/>
        <end position="591"/>
    </location>
</feature>
<feature type="compositionally biased region" description="Polar residues" evidence="1">
    <location>
        <begin position="900"/>
        <end position="910"/>
    </location>
</feature>
<proteinExistence type="predicted"/>
<feature type="transmembrane region" description="Helical" evidence="2">
    <location>
        <begin position="35"/>
        <end position="56"/>
    </location>
</feature>
<keyword evidence="2" id="KW-0812">Transmembrane</keyword>
<accession>A0A8S1J3N1</accession>
<keyword evidence="2" id="KW-1133">Transmembrane helix</keyword>
<dbReference type="InterPro" id="IPR029044">
    <property type="entry name" value="Nucleotide-diphossugar_trans"/>
</dbReference>
<feature type="region of interest" description="Disordered" evidence="1">
    <location>
        <begin position="364"/>
        <end position="417"/>
    </location>
</feature>
<evidence type="ECO:0000256" key="1">
    <source>
        <dbReference type="SAM" id="MobiDB-lite"/>
    </source>
</evidence>